<dbReference type="Proteomes" id="UP000215335">
    <property type="component" value="Unassembled WGS sequence"/>
</dbReference>
<evidence type="ECO:0000256" key="3">
    <source>
        <dbReference type="ARBA" id="ARBA00022980"/>
    </source>
</evidence>
<evidence type="ECO:0000313" key="9">
    <source>
        <dbReference type="Proteomes" id="UP000215335"/>
    </source>
</evidence>
<dbReference type="GO" id="GO:0006412">
    <property type="term" value="P:translation"/>
    <property type="evidence" value="ECO:0007669"/>
    <property type="project" value="InterPro"/>
</dbReference>
<evidence type="ECO:0000256" key="2">
    <source>
        <dbReference type="ARBA" id="ARBA00009864"/>
    </source>
</evidence>
<dbReference type="STRING" id="543379.A0A232FBS0"/>
<evidence type="ECO:0000256" key="1">
    <source>
        <dbReference type="ARBA" id="ARBA00004173"/>
    </source>
</evidence>
<dbReference type="PANTHER" id="PTHR15925:SF2">
    <property type="entry name" value="SMALL RIBOSOMAL SUBUNIT PROTEIN MS23"/>
    <property type="match status" value="1"/>
</dbReference>
<proteinExistence type="inferred from homology"/>
<evidence type="ECO:0000256" key="6">
    <source>
        <dbReference type="ARBA" id="ARBA00035137"/>
    </source>
</evidence>
<comment type="subcellular location">
    <subcellularLocation>
        <location evidence="1">Mitochondrion</location>
    </subcellularLocation>
</comment>
<dbReference type="CDD" id="cd23701">
    <property type="entry name" value="At1g26750"/>
    <property type="match status" value="1"/>
</dbReference>
<dbReference type="InterPro" id="IPR023611">
    <property type="entry name" value="mS23_dom_met"/>
</dbReference>
<evidence type="ECO:0000259" key="7">
    <source>
        <dbReference type="Pfam" id="PF10484"/>
    </source>
</evidence>
<comment type="caution">
    <text evidence="8">The sequence shown here is derived from an EMBL/GenBank/DDBJ whole genome shotgun (WGS) entry which is preliminary data.</text>
</comment>
<name>A0A232FBS0_9HYME</name>
<evidence type="ECO:0000313" key="8">
    <source>
        <dbReference type="EMBL" id="OXU27920.1"/>
    </source>
</evidence>
<feature type="domain" description="Small ribosomal subunit protein mS23 conserved" evidence="7">
    <location>
        <begin position="2"/>
        <end position="123"/>
    </location>
</feature>
<dbReference type="GO" id="GO:0005840">
    <property type="term" value="C:ribosome"/>
    <property type="evidence" value="ECO:0007669"/>
    <property type="project" value="InterPro"/>
</dbReference>
<evidence type="ECO:0000256" key="4">
    <source>
        <dbReference type="ARBA" id="ARBA00023128"/>
    </source>
</evidence>
<dbReference type="EMBL" id="NNAY01000510">
    <property type="protein sequence ID" value="OXU27920.1"/>
    <property type="molecule type" value="Genomic_DNA"/>
</dbReference>
<accession>A0A232FBS0</accession>
<dbReference type="AlphaFoldDB" id="A0A232FBS0"/>
<dbReference type="PANTHER" id="PTHR15925">
    <property type="entry name" value="MITOCHONDRIAL RIBOSOMAL PROTEIN S23"/>
    <property type="match status" value="1"/>
</dbReference>
<organism evidence="8 9">
    <name type="scientific">Trichomalopsis sarcophagae</name>
    <dbReference type="NCBI Taxonomy" id="543379"/>
    <lineage>
        <taxon>Eukaryota</taxon>
        <taxon>Metazoa</taxon>
        <taxon>Ecdysozoa</taxon>
        <taxon>Arthropoda</taxon>
        <taxon>Hexapoda</taxon>
        <taxon>Insecta</taxon>
        <taxon>Pterygota</taxon>
        <taxon>Neoptera</taxon>
        <taxon>Endopterygota</taxon>
        <taxon>Hymenoptera</taxon>
        <taxon>Apocrita</taxon>
        <taxon>Proctotrupomorpha</taxon>
        <taxon>Chalcidoidea</taxon>
        <taxon>Pteromalidae</taxon>
        <taxon>Pteromalinae</taxon>
        <taxon>Trichomalopsis</taxon>
    </lineage>
</organism>
<keyword evidence="4" id="KW-0496">Mitochondrion</keyword>
<dbReference type="GO" id="GO:0003735">
    <property type="term" value="F:structural constituent of ribosome"/>
    <property type="evidence" value="ECO:0007669"/>
    <property type="project" value="InterPro"/>
</dbReference>
<dbReference type="Pfam" id="PF10484">
    <property type="entry name" value="MRP-S23"/>
    <property type="match status" value="1"/>
</dbReference>
<keyword evidence="3" id="KW-0689">Ribosomal protein</keyword>
<dbReference type="InterPro" id="IPR059242">
    <property type="entry name" value="mS23_dom"/>
</dbReference>
<protein>
    <recommendedName>
        <fullName evidence="6">Small ribosomal subunit protein mS23</fullName>
    </recommendedName>
</protein>
<evidence type="ECO:0000256" key="5">
    <source>
        <dbReference type="ARBA" id="ARBA00023274"/>
    </source>
</evidence>
<comment type="similarity">
    <text evidence="2">Belongs to the mitochondrion-specific ribosomal protein mS23 family.</text>
</comment>
<dbReference type="GO" id="GO:0005739">
    <property type="term" value="C:mitochondrion"/>
    <property type="evidence" value="ECO:0007669"/>
    <property type="project" value="InterPro"/>
</dbReference>
<gene>
    <name evidence="8" type="ORF">TSAR_007579</name>
</gene>
<keyword evidence="9" id="KW-1185">Reference proteome</keyword>
<keyword evidence="5" id="KW-0687">Ribonucleoprotein</keyword>
<dbReference type="InterPro" id="IPR019520">
    <property type="entry name" value="Ribosomal_mS23_met"/>
</dbReference>
<reference evidence="8 9" key="1">
    <citation type="journal article" date="2017" name="Curr. Biol.">
        <title>The Evolution of Venom by Co-option of Single-Copy Genes.</title>
        <authorList>
            <person name="Martinson E.O."/>
            <person name="Mrinalini"/>
            <person name="Kelkar Y.D."/>
            <person name="Chang C.H."/>
            <person name="Werren J.H."/>
        </authorList>
    </citation>
    <scope>NUCLEOTIDE SEQUENCE [LARGE SCALE GENOMIC DNA]</scope>
    <source>
        <strain evidence="8 9">Alberta</strain>
        <tissue evidence="8">Whole body</tissue>
    </source>
</reference>
<dbReference type="OrthoDB" id="10012356at2759"/>
<sequence length="210" mass="24515">MAQSRLEKVGTIYSRLTSLIKSRAIPEENKPIWLDLYKTFPPKYEPTFSRPASGPPVKKIFYAEDLIRAQFHKHHRRYSSVNLLDNKSVSRTESFILIYRQLEKDGVPQDEIYNKAIEEFLEKFKHEQALKEAEKADTAAESSQRPLQGLSIKRLVADKEGKFGKKLAQEAREESKELTEEEKKMYKPIRLSLEKIMEDKETTKEVKKPE</sequence>